<accession>A0AAV0XN59</accession>
<protein>
    <recommendedName>
        <fullName evidence="3">FLYWCH-type domain-containing protein</fullName>
    </recommendedName>
</protein>
<dbReference type="Gene3D" id="2.20.25.240">
    <property type="match status" value="1"/>
</dbReference>
<evidence type="ECO:0008006" key="3">
    <source>
        <dbReference type="Google" id="ProtNLM"/>
    </source>
</evidence>
<comment type="caution">
    <text evidence="1">The sequence shown here is derived from an EMBL/GenBank/DDBJ whole genome shotgun (WGS) entry which is preliminary data.</text>
</comment>
<dbReference type="AlphaFoldDB" id="A0AAV0XN59"/>
<proteinExistence type="predicted"/>
<evidence type="ECO:0000313" key="2">
    <source>
        <dbReference type="Proteomes" id="UP001160148"/>
    </source>
</evidence>
<keyword evidence="2" id="KW-1185">Reference proteome</keyword>
<name>A0AAV0XN59_9HEMI</name>
<reference evidence="1 2" key="1">
    <citation type="submission" date="2023-01" db="EMBL/GenBank/DDBJ databases">
        <authorList>
            <person name="Whitehead M."/>
        </authorList>
    </citation>
    <scope>NUCLEOTIDE SEQUENCE [LARGE SCALE GENOMIC DNA]</scope>
</reference>
<sequence length="147" mass="17743">MFSEKQRDLFVIGLYKFRFHKYLKNNLERWCCCKKTCTAYIHLNSDNKVIQTVLDHRHDEVNEILNRQFVSNKLKRKAIDDICEKPSKIINRELLTRDVDTLTTYDLQLIRKNMHYARSSILPKLPKNLEELHTSIRQYERFLINQS</sequence>
<gene>
    <name evidence="1" type="ORF">MEUPH1_LOCUS23984</name>
</gene>
<evidence type="ECO:0000313" key="1">
    <source>
        <dbReference type="EMBL" id="CAI6369788.1"/>
    </source>
</evidence>
<dbReference type="EMBL" id="CARXXK010000062">
    <property type="protein sequence ID" value="CAI6369788.1"/>
    <property type="molecule type" value="Genomic_DNA"/>
</dbReference>
<organism evidence="1 2">
    <name type="scientific">Macrosiphum euphorbiae</name>
    <name type="common">potato aphid</name>
    <dbReference type="NCBI Taxonomy" id="13131"/>
    <lineage>
        <taxon>Eukaryota</taxon>
        <taxon>Metazoa</taxon>
        <taxon>Ecdysozoa</taxon>
        <taxon>Arthropoda</taxon>
        <taxon>Hexapoda</taxon>
        <taxon>Insecta</taxon>
        <taxon>Pterygota</taxon>
        <taxon>Neoptera</taxon>
        <taxon>Paraneoptera</taxon>
        <taxon>Hemiptera</taxon>
        <taxon>Sternorrhyncha</taxon>
        <taxon>Aphidomorpha</taxon>
        <taxon>Aphidoidea</taxon>
        <taxon>Aphididae</taxon>
        <taxon>Macrosiphini</taxon>
        <taxon>Macrosiphum</taxon>
    </lineage>
</organism>
<dbReference type="Proteomes" id="UP001160148">
    <property type="component" value="Unassembled WGS sequence"/>
</dbReference>